<dbReference type="Proteomes" id="UP000442990">
    <property type="component" value="Unassembled WGS sequence"/>
</dbReference>
<dbReference type="SUPFAM" id="SSF52402">
    <property type="entry name" value="Adenine nucleotide alpha hydrolases-like"/>
    <property type="match status" value="2"/>
</dbReference>
<gene>
    <name evidence="4" type="ORF">F8144_04360</name>
</gene>
<accession>A0A7J5DNH5</accession>
<comment type="caution">
    <text evidence="4">The sequence shown here is derived from an EMBL/GenBank/DDBJ whole genome shotgun (WGS) entry which is preliminary data.</text>
</comment>
<protein>
    <submittedName>
        <fullName evidence="4">Universal stress protein</fullName>
    </submittedName>
</protein>
<organism evidence="4 5">
    <name type="scientific">Streptomyces triticiradicis</name>
    <dbReference type="NCBI Taxonomy" id="2651189"/>
    <lineage>
        <taxon>Bacteria</taxon>
        <taxon>Bacillati</taxon>
        <taxon>Actinomycetota</taxon>
        <taxon>Actinomycetes</taxon>
        <taxon>Kitasatosporales</taxon>
        <taxon>Streptomycetaceae</taxon>
        <taxon>Streptomyces</taxon>
    </lineage>
</organism>
<dbReference type="InterPro" id="IPR014729">
    <property type="entry name" value="Rossmann-like_a/b/a_fold"/>
</dbReference>
<evidence type="ECO:0000256" key="1">
    <source>
        <dbReference type="ARBA" id="ARBA00008791"/>
    </source>
</evidence>
<dbReference type="Gene3D" id="3.40.50.620">
    <property type="entry name" value="HUPs"/>
    <property type="match status" value="2"/>
</dbReference>
<dbReference type="PANTHER" id="PTHR46553:SF3">
    <property type="entry name" value="ADENINE NUCLEOTIDE ALPHA HYDROLASES-LIKE SUPERFAMILY PROTEIN"/>
    <property type="match status" value="1"/>
</dbReference>
<proteinExistence type="inferred from homology"/>
<keyword evidence="5" id="KW-1185">Reference proteome</keyword>
<reference evidence="4 5" key="1">
    <citation type="submission" date="2019-09" db="EMBL/GenBank/DDBJ databases">
        <title>Isolation and identification of active actinomycetes.</title>
        <authorList>
            <person name="Yu Z."/>
            <person name="Han C."/>
            <person name="Yu B."/>
        </authorList>
    </citation>
    <scope>NUCLEOTIDE SEQUENCE [LARGE SCALE GENOMIC DNA]</scope>
    <source>
        <strain evidence="4 5">NEAU-H2</strain>
    </source>
</reference>
<dbReference type="PRINTS" id="PR01438">
    <property type="entry name" value="UNVRSLSTRESS"/>
</dbReference>
<feature type="domain" description="UspA" evidence="3">
    <location>
        <begin position="151"/>
        <end position="288"/>
    </location>
</feature>
<dbReference type="RefSeq" id="WP_151467871.1">
    <property type="nucleotide sequence ID" value="NZ_WBKG01000002.1"/>
</dbReference>
<name>A0A7J5DNH5_9ACTN</name>
<feature type="region of interest" description="Disordered" evidence="2">
    <location>
        <begin position="191"/>
        <end position="212"/>
    </location>
</feature>
<evidence type="ECO:0000313" key="5">
    <source>
        <dbReference type="Proteomes" id="UP000442990"/>
    </source>
</evidence>
<evidence type="ECO:0000256" key="2">
    <source>
        <dbReference type="SAM" id="MobiDB-lite"/>
    </source>
</evidence>
<dbReference type="InterPro" id="IPR006015">
    <property type="entry name" value="Universal_stress_UspA"/>
</dbReference>
<dbReference type="EMBL" id="WBKG01000002">
    <property type="protein sequence ID" value="KAB1990278.1"/>
    <property type="molecule type" value="Genomic_DNA"/>
</dbReference>
<dbReference type="PANTHER" id="PTHR46553">
    <property type="entry name" value="ADENINE NUCLEOTIDE ALPHA HYDROLASES-LIKE SUPERFAMILY PROTEIN"/>
    <property type="match status" value="1"/>
</dbReference>
<evidence type="ECO:0000313" key="4">
    <source>
        <dbReference type="EMBL" id="KAB1990278.1"/>
    </source>
</evidence>
<dbReference type="AlphaFoldDB" id="A0A7J5DNH5"/>
<evidence type="ECO:0000259" key="3">
    <source>
        <dbReference type="Pfam" id="PF00582"/>
    </source>
</evidence>
<dbReference type="Pfam" id="PF00582">
    <property type="entry name" value="Usp"/>
    <property type="match status" value="2"/>
</dbReference>
<sequence length="291" mass="30465">MELPLVVGVDGSESSLLAADWAVDEAARHGLALRLVHGARWERYERALPPFTTGRPAGEVMAQNIVAACVERARLRDPAVKVSGEVLPDDATAVLLHAATDAFALVVGDRGRGEVSGLLLGSVSLAVAARAVCPAVVVRGARPDVRGSFGSVVVGVGDAAEHTGAVRFAAREAQARGCALTAVRAWRRPAHEREGRPLAGDDASTAHDDRASAELENAVREAVREHPGLSVQRRVVEGPAHRVLLDAAAGADLVVVGAARRHGRFGLQLGRAAHTLLHHSACPVVVVPQRI</sequence>
<dbReference type="InterPro" id="IPR006016">
    <property type="entry name" value="UspA"/>
</dbReference>
<comment type="similarity">
    <text evidence="1">Belongs to the universal stress protein A family.</text>
</comment>
<feature type="domain" description="UspA" evidence="3">
    <location>
        <begin position="5"/>
        <end position="139"/>
    </location>
</feature>